<dbReference type="Pfam" id="PF14376">
    <property type="entry name" value="Haem_bd"/>
    <property type="match status" value="1"/>
</dbReference>
<name>A0A6M0CE03_9FLAO</name>
<sequence>MKIIKKVLIVALIALIGIQFWRPEKNQSGYETLAAFEADTKPTDKVTAILKTNCYDCHSNQTSYPWYAQVAPISLWLDDHIRHGKGDFNMSDWASYSVKKKDHKLDELIEEVEEGHMPLDSYTWIHGTLSDEDKSVLISWAREARKPFRAQLATQELPQ</sequence>
<dbReference type="SMART" id="SM01235">
    <property type="entry name" value="Haem_bd"/>
    <property type="match status" value="1"/>
</dbReference>
<dbReference type="Proteomes" id="UP000474296">
    <property type="component" value="Unassembled WGS sequence"/>
</dbReference>
<dbReference type="RefSeq" id="WP_164029302.1">
    <property type="nucleotide sequence ID" value="NZ_JAABOQ010000001.1"/>
</dbReference>
<reference evidence="2 3" key="1">
    <citation type="submission" date="2020-01" db="EMBL/GenBank/DDBJ databases">
        <title>Spongiivirga citrea KCTC 32990T.</title>
        <authorList>
            <person name="Wang G."/>
        </authorList>
    </citation>
    <scope>NUCLEOTIDE SEQUENCE [LARGE SCALE GENOMIC DNA]</scope>
    <source>
        <strain evidence="2 3">KCTC 32990</strain>
    </source>
</reference>
<dbReference type="AlphaFoldDB" id="A0A6M0CE03"/>
<comment type="caution">
    <text evidence="2">The sequence shown here is derived from an EMBL/GenBank/DDBJ whole genome shotgun (WGS) entry which is preliminary data.</text>
</comment>
<evidence type="ECO:0000313" key="3">
    <source>
        <dbReference type="Proteomes" id="UP000474296"/>
    </source>
</evidence>
<dbReference type="EMBL" id="JAABOQ010000001">
    <property type="protein sequence ID" value="NER16046.1"/>
    <property type="molecule type" value="Genomic_DNA"/>
</dbReference>
<proteinExistence type="predicted"/>
<gene>
    <name evidence="2" type="ORF">GWK10_02430</name>
</gene>
<accession>A0A6M0CE03</accession>
<keyword evidence="3" id="KW-1185">Reference proteome</keyword>
<feature type="domain" description="Haem-binding" evidence="1">
    <location>
        <begin position="12"/>
        <end position="145"/>
    </location>
</feature>
<evidence type="ECO:0000259" key="1">
    <source>
        <dbReference type="SMART" id="SM01235"/>
    </source>
</evidence>
<protein>
    <submittedName>
        <fullName evidence="2">Cytochrome C</fullName>
    </submittedName>
</protein>
<dbReference type="InterPro" id="IPR025992">
    <property type="entry name" value="Haem-bd"/>
</dbReference>
<organism evidence="2 3">
    <name type="scientific">Spongiivirga citrea</name>
    <dbReference type="NCBI Taxonomy" id="1481457"/>
    <lineage>
        <taxon>Bacteria</taxon>
        <taxon>Pseudomonadati</taxon>
        <taxon>Bacteroidota</taxon>
        <taxon>Flavobacteriia</taxon>
        <taxon>Flavobacteriales</taxon>
        <taxon>Flavobacteriaceae</taxon>
        <taxon>Spongiivirga</taxon>
    </lineage>
</organism>
<evidence type="ECO:0000313" key="2">
    <source>
        <dbReference type="EMBL" id="NER16046.1"/>
    </source>
</evidence>